<dbReference type="Pfam" id="PF14374">
    <property type="entry name" value="Ribos_L4_asso_C"/>
    <property type="match status" value="1"/>
</dbReference>
<dbReference type="GeneID" id="5888742"/>
<evidence type="ECO:0000256" key="3">
    <source>
        <dbReference type="ARBA" id="ARBA00023274"/>
    </source>
</evidence>
<evidence type="ECO:0000256" key="4">
    <source>
        <dbReference type="SAM" id="MobiDB-lite"/>
    </source>
</evidence>
<dbReference type="Gene3D" id="3.40.1370.10">
    <property type="match status" value="1"/>
</dbReference>
<accession>A9UR94</accession>
<evidence type="ECO:0000259" key="5">
    <source>
        <dbReference type="Pfam" id="PF14374"/>
    </source>
</evidence>
<keyword evidence="7" id="KW-1185">Reference proteome</keyword>
<sequence>MASRPQVTVFSAEDGSAKGSTTMPAVFTAPIRTDVVHFVHTNMSKNRRQPYAVKDSAGHEHSAESWGTGRAVSRIPRVSGGGTSRSGQGAFGNMCRKGRMFAPTKVWRHWNRRINKNQRRYATASALAASALPALVEARGHRIGDLPQVPLVIESSVETFQKTAKAVELLKAVGAFEDVERSRESRKLRPGHGKWRNRRHIQRRGPLVVYGKNTGVVEAFRNLPGVDTCSVDALNLLQLAPGGHVGRFIVWTEDAFNKLDTLFGTQESPADESAKKRRNAPYHMPRHKMANADLARIINSDEIQSAVRPVKTGGVHATQRKNPLKNLNVLLRLNPYAKVWKRHETIQADKRHAARQQAANAKRA</sequence>
<dbReference type="OMA" id="ALYGTWR"/>
<comment type="similarity">
    <text evidence="1">Belongs to the universal ribosomal protein uL4 family.</text>
</comment>
<keyword evidence="3" id="KW-0687">Ribonucleoprotein</keyword>
<feature type="domain" description="Large ribosomal subunit protein uL4 C-terminal" evidence="5">
    <location>
        <begin position="282"/>
        <end position="353"/>
    </location>
</feature>
<dbReference type="STRING" id="81824.A9UR94"/>
<dbReference type="InterPro" id="IPR023574">
    <property type="entry name" value="Ribosomal_uL4_dom_sf"/>
</dbReference>
<keyword evidence="2" id="KW-0689">Ribosomal protein</keyword>
<evidence type="ECO:0000256" key="1">
    <source>
        <dbReference type="ARBA" id="ARBA00010528"/>
    </source>
</evidence>
<dbReference type="InParanoid" id="A9UR94"/>
<organism evidence="6 7">
    <name type="scientific">Monosiga brevicollis</name>
    <name type="common">Choanoflagellate</name>
    <dbReference type="NCBI Taxonomy" id="81824"/>
    <lineage>
        <taxon>Eukaryota</taxon>
        <taxon>Choanoflagellata</taxon>
        <taxon>Craspedida</taxon>
        <taxon>Salpingoecidae</taxon>
        <taxon>Monosiga</taxon>
    </lineage>
</organism>
<evidence type="ECO:0000256" key="2">
    <source>
        <dbReference type="ARBA" id="ARBA00022980"/>
    </source>
</evidence>
<dbReference type="PANTHER" id="PTHR19431">
    <property type="entry name" value="60S RIBOSOMAL PROTEIN L4"/>
    <property type="match status" value="1"/>
</dbReference>
<feature type="region of interest" description="Disordered" evidence="4">
    <location>
        <begin position="47"/>
        <end position="95"/>
    </location>
</feature>
<protein>
    <recommendedName>
        <fullName evidence="5">Large ribosomal subunit protein uL4 C-terminal domain-containing protein</fullName>
    </recommendedName>
</protein>
<dbReference type="GO" id="GO:0003723">
    <property type="term" value="F:RNA binding"/>
    <property type="evidence" value="ECO:0000318"/>
    <property type="project" value="GO_Central"/>
</dbReference>
<dbReference type="EMBL" id="CH991544">
    <property type="protein sequence ID" value="EDQ92202.1"/>
    <property type="molecule type" value="Genomic_DNA"/>
</dbReference>
<dbReference type="InterPro" id="IPR025755">
    <property type="entry name" value="Ribos_uL4_C_dom"/>
</dbReference>
<feature type="region of interest" description="Disordered" evidence="4">
    <location>
        <begin position="1"/>
        <end position="20"/>
    </location>
</feature>
<dbReference type="InterPro" id="IPR002136">
    <property type="entry name" value="Ribosomal_uL4"/>
</dbReference>
<dbReference type="GO" id="GO:0022625">
    <property type="term" value="C:cytosolic large ribosomal subunit"/>
    <property type="evidence" value="ECO:0000318"/>
    <property type="project" value="GO_Central"/>
</dbReference>
<dbReference type="PROSITE" id="PS00939">
    <property type="entry name" value="RIBOSOMAL_L1E"/>
    <property type="match status" value="1"/>
</dbReference>
<dbReference type="InterPro" id="IPR013000">
    <property type="entry name" value="Ribosomal_uL4_euk/arc_CS"/>
</dbReference>
<dbReference type="GO" id="GO:0006412">
    <property type="term" value="P:translation"/>
    <property type="evidence" value="ECO:0007669"/>
    <property type="project" value="InterPro"/>
</dbReference>
<dbReference type="eggNOG" id="KOG1475">
    <property type="taxonomic scope" value="Eukaryota"/>
</dbReference>
<name>A9UR94_MONBE</name>
<reference evidence="6 7" key="1">
    <citation type="journal article" date="2008" name="Nature">
        <title>The genome of the choanoflagellate Monosiga brevicollis and the origin of metazoans.</title>
        <authorList>
            <consortium name="JGI Sequencing"/>
            <person name="King N."/>
            <person name="Westbrook M.J."/>
            <person name="Young S.L."/>
            <person name="Kuo A."/>
            <person name="Abedin M."/>
            <person name="Chapman J."/>
            <person name="Fairclough S."/>
            <person name="Hellsten U."/>
            <person name="Isogai Y."/>
            <person name="Letunic I."/>
            <person name="Marr M."/>
            <person name="Pincus D."/>
            <person name="Putnam N."/>
            <person name="Rokas A."/>
            <person name="Wright K.J."/>
            <person name="Zuzow R."/>
            <person name="Dirks W."/>
            <person name="Good M."/>
            <person name="Goodstein D."/>
            <person name="Lemons D."/>
            <person name="Li W."/>
            <person name="Lyons J.B."/>
            <person name="Morris A."/>
            <person name="Nichols S."/>
            <person name="Richter D.J."/>
            <person name="Salamov A."/>
            <person name="Bork P."/>
            <person name="Lim W.A."/>
            <person name="Manning G."/>
            <person name="Miller W.T."/>
            <person name="McGinnis W."/>
            <person name="Shapiro H."/>
            <person name="Tjian R."/>
            <person name="Grigoriev I.V."/>
            <person name="Rokhsar D."/>
        </authorList>
    </citation>
    <scope>NUCLEOTIDE SEQUENCE [LARGE SCALE GENOMIC DNA]</scope>
    <source>
        <strain evidence="7">MX1 / ATCC 50154</strain>
    </source>
</reference>
<dbReference type="Pfam" id="PF00573">
    <property type="entry name" value="Ribosomal_L4"/>
    <property type="match status" value="1"/>
</dbReference>
<dbReference type="GO" id="GO:0003735">
    <property type="term" value="F:structural constituent of ribosome"/>
    <property type="evidence" value="ECO:0000318"/>
    <property type="project" value="GO_Central"/>
</dbReference>
<dbReference type="InterPro" id="IPR045240">
    <property type="entry name" value="Ribosomal_uL4_euk/arch"/>
</dbReference>
<dbReference type="FunCoup" id="A9UR94">
    <property type="interactions" value="1068"/>
</dbReference>
<dbReference type="SUPFAM" id="SSF52166">
    <property type="entry name" value="Ribosomal protein L4"/>
    <property type="match status" value="1"/>
</dbReference>
<dbReference type="AlphaFoldDB" id="A9UR94"/>
<dbReference type="Proteomes" id="UP000001357">
    <property type="component" value="Unassembled WGS sequence"/>
</dbReference>
<proteinExistence type="inferred from homology"/>
<evidence type="ECO:0000313" key="6">
    <source>
        <dbReference type="EMBL" id="EDQ92202.1"/>
    </source>
</evidence>
<dbReference type="RefSeq" id="XP_001743488.1">
    <property type="nucleotide sequence ID" value="XM_001743436.1"/>
</dbReference>
<gene>
    <name evidence="6" type="ORF">MONBRDRAFT_17749</name>
</gene>
<dbReference type="FunFam" id="3.40.1370.10:FF:000002">
    <property type="entry name" value="60S ribosomal protein L4"/>
    <property type="match status" value="1"/>
</dbReference>
<evidence type="ECO:0000313" key="7">
    <source>
        <dbReference type="Proteomes" id="UP000001357"/>
    </source>
</evidence>
<dbReference type="KEGG" id="mbr:MONBRDRAFT_17749"/>